<feature type="transmembrane region" description="Helical" evidence="6">
    <location>
        <begin position="360"/>
        <end position="378"/>
    </location>
</feature>
<evidence type="ECO:0000256" key="1">
    <source>
        <dbReference type="ARBA" id="ARBA00004141"/>
    </source>
</evidence>
<comment type="subcellular location">
    <subcellularLocation>
        <location evidence="1">Membrane</location>
        <topology evidence="1">Multi-pass membrane protein</topology>
    </subcellularLocation>
</comment>
<feature type="compositionally biased region" description="Basic and acidic residues" evidence="5">
    <location>
        <begin position="1"/>
        <end position="10"/>
    </location>
</feature>
<dbReference type="GO" id="GO:0005737">
    <property type="term" value="C:cytoplasm"/>
    <property type="evidence" value="ECO:0007669"/>
    <property type="project" value="TreeGrafter"/>
</dbReference>
<keyword evidence="4 6" id="KW-0472">Membrane</keyword>
<feature type="region of interest" description="Disordered" evidence="5">
    <location>
        <begin position="51"/>
        <end position="70"/>
    </location>
</feature>
<dbReference type="PANTHER" id="PTHR22950">
    <property type="entry name" value="AMINO ACID TRANSPORTER"/>
    <property type="match status" value="1"/>
</dbReference>
<evidence type="ECO:0000256" key="3">
    <source>
        <dbReference type="ARBA" id="ARBA00022989"/>
    </source>
</evidence>
<protein>
    <submittedName>
        <fullName evidence="8">Transmembrane amino acid transporter</fullName>
    </submittedName>
</protein>
<evidence type="ECO:0000256" key="2">
    <source>
        <dbReference type="ARBA" id="ARBA00022692"/>
    </source>
</evidence>
<evidence type="ECO:0000313" key="8">
    <source>
        <dbReference type="EMBL" id="EPY33644.1"/>
    </source>
</evidence>
<feature type="transmembrane region" description="Helical" evidence="6">
    <location>
        <begin position="284"/>
        <end position="303"/>
    </location>
</feature>
<organism evidence="8 9">
    <name type="scientific">Strigomonas culicis</name>
    <dbReference type="NCBI Taxonomy" id="28005"/>
    <lineage>
        <taxon>Eukaryota</taxon>
        <taxon>Discoba</taxon>
        <taxon>Euglenozoa</taxon>
        <taxon>Kinetoplastea</taxon>
        <taxon>Metakinetoplastina</taxon>
        <taxon>Trypanosomatida</taxon>
        <taxon>Trypanosomatidae</taxon>
        <taxon>Strigomonadinae</taxon>
        <taxon>Strigomonas</taxon>
    </lineage>
</organism>
<evidence type="ECO:0000256" key="5">
    <source>
        <dbReference type="SAM" id="MobiDB-lite"/>
    </source>
</evidence>
<feature type="transmembrane region" description="Helical" evidence="6">
    <location>
        <begin position="244"/>
        <end position="264"/>
    </location>
</feature>
<feature type="transmembrane region" description="Helical" evidence="6">
    <location>
        <begin position="95"/>
        <end position="118"/>
    </location>
</feature>
<sequence length="489" mass="54641">MWPSRPEHSVFDPNDTNRTAGHTEQFVSEEQRQVSAAHIVFDAAAKKDTRSCDADPFDEEEDDNRVKSKPTPTGCRGFLLKFKYCLEYMIPPGGYIASAFTLGSATLGTGILALPSAFNSMGLAMALIILIIIVFFTIFSLYLMARCSDVTGLRTYPDIAQAILGYWPSMFISIFLVFYCLGIDVSYVISIGNLFTPIFDDPSVPEYLRTKGGNRLITAMVWLVCIFPICLLKSVDSLRHVSTLAVVMVMFFCVCMMVDCIKYWKVNGWRTDVNYFNTGNAAIVSLGSLLFACLVQMNAFEIYHQLNDASPRKMVLVSCLGMGTCGTFYFMSGIFGYCRFGSEVNDSVLLKYQPRNSPEMWVSYFGMVIKLCVGFALHQIPIRDVFYHYMGWDVYRMTWYKNCFWCAISSSIVMVAGLFIPSIVTVLGLVGSLCGAFVGLIYPPIMVMYCGQWSFKKVGWMEYCAMYLLLVLGIVGCVFGSAAAIYGVV</sequence>
<dbReference type="OrthoDB" id="438545at2759"/>
<feature type="compositionally biased region" description="Polar residues" evidence="5">
    <location>
        <begin position="14"/>
        <end position="28"/>
    </location>
</feature>
<dbReference type="AlphaFoldDB" id="S9UY47"/>
<dbReference type="Proteomes" id="UP000015354">
    <property type="component" value="Unassembled WGS sequence"/>
</dbReference>
<dbReference type="GO" id="GO:0015179">
    <property type="term" value="F:L-amino acid transmembrane transporter activity"/>
    <property type="evidence" value="ECO:0007669"/>
    <property type="project" value="TreeGrafter"/>
</dbReference>
<gene>
    <name evidence="8" type="ORF">STCU_02115</name>
</gene>
<evidence type="ECO:0000259" key="7">
    <source>
        <dbReference type="Pfam" id="PF01490"/>
    </source>
</evidence>
<keyword evidence="3 6" id="KW-1133">Transmembrane helix</keyword>
<feature type="domain" description="Amino acid transporter transmembrane" evidence="7">
    <location>
        <begin position="96"/>
        <end position="485"/>
    </location>
</feature>
<dbReference type="InterPro" id="IPR013057">
    <property type="entry name" value="AA_transpt_TM"/>
</dbReference>
<evidence type="ECO:0000256" key="6">
    <source>
        <dbReference type="SAM" id="Phobius"/>
    </source>
</evidence>
<feature type="transmembrane region" description="Helical" evidence="6">
    <location>
        <begin position="215"/>
        <end position="232"/>
    </location>
</feature>
<dbReference type="GO" id="GO:0016020">
    <property type="term" value="C:membrane"/>
    <property type="evidence" value="ECO:0007669"/>
    <property type="project" value="UniProtKB-SubCell"/>
</dbReference>
<evidence type="ECO:0000256" key="4">
    <source>
        <dbReference type="ARBA" id="ARBA00023136"/>
    </source>
</evidence>
<feature type="transmembrane region" description="Helical" evidence="6">
    <location>
        <begin position="399"/>
        <end position="420"/>
    </location>
</feature>
<feature type="transmembrane region" description="Helical" evidence="6">
    <location>
        <begin position="426"/>
        <end position="451"/>
    </location>
</feature>
<dbReference type="PANTHER" id="PTHR22950:SF301">
    <property type="entry name" value="ACID TRANSPORTER, PUTATIVE-RELATED"/>
    <property type="match status" value="1"/>
</dbReference>
<comment type="caution">
    <text evidence="8">The sequence shown here is derived from an EMBL/GenBank/DDBJ whole genome shotgun (WGS) entry which is preliminary data.</text>
</comment>
<feature type="transmembrane region" description="Helical" evidence="6">
    <location>
        <begin position="166"/>
        <end position="195"/>
    </location>
</feature>
<dbReference type="EMBL" id="ATMH01002115">
    <property type="protein sequence ID" value="EPY33644.1"/>
    <property type="molecule type" value="Genomic_DNA"/>
</dbReference>
<evidence type="ECO:0000313" key="9">
    <source>
        <dbReference type="Proteomes" id="UP000015354"/>
    </source>
</evidence>
<feature type="transmembrane region" description="Helical" evidence="6">
    <location>
        <begin position="124"/>
        <end position="145"/>
    </location>
</feature>
<proteinExistence type="predicted"/>
<keyword evidence="2 6" id="KW-0812">Transmembrane</keyword>
<accession>S9UY47</accession>
<feature type="transmembrane region" description="Helical" evidence="6">
    <location>
        <begin position="463"/>
        <end position="486"/>
    </location>
</feature>
<name>S9UY47_9TRYP</name>
<dbReference type="Pfam" id="PF01490">
    <property type="entry name" value="Aa_trans"/>
    <property type="match status" value="1"/>
</dbReference>
<reference evidence="8 9" key="1">
    <citation type="journal article" date="2013" name="PLoS ONE">
        <title>Predicting the Proteins of Angomonas deanei, Strigomonas culicis and Their Respective Endosymbionts Reveals New Aspects of the Trypanosomatidae Family.</title>
        <authorList>
            <person name="Motta M.C."/>
            <person name="Martins A.C."/>
            <person name="de Souza S.S."/>
            <person name="Catta-Preta C.M."/>
            <person name="Silva R."/>
            <person name="Klein C.C."/>
            <person name="de Almeida L.G."/>
            <person name="de Lima Cunha O."/>
            <person name="Ciapina L.P."/>
            <person name="Brocchi M."/>
            <person name="Colabardini A.C."/>
            <person name="de Araujo Lima B."/>
            <person name="Machado C.R."/>
            <person name="de Almeida Soares C.M."/>
            <person name="Probst C.M."/>
            <person name="de Menezes C.B."/>
            <person name="Thompson C.E."/>
            <person name="Bartholomeu D.C."/>
            <person name="Gradia D.F."/>
            <person name="Pavoni D.P."/>
            <person name="Grisard E.C."/>
            <person name="Fantinatti-Garboggini F."/>
            <person name="Marchini F.K."/>
            <person name="Rodrigues-Luiz G.F."/>
            <person name="Wagner G."/>
            <person name="Goldman G.H."/>
            <person name="Fietto J.L."/>
            <person name="Elias M.C."/>
            <person name="Goldman M.H."/>
            <person name="Sagot M.F."/>
            <person name="Pereira M."/>
            <person name="Stoco P.H."/>
            <person name="de Mendonca-Neto R.P."/>
            <person name="Teixeira S.M."/>
            <person name="Maciel T.E."/>
            <person name="de Oliveira Mendes T.A."/>
            <person name="Urmenyi T.P."/>
            <person name="de Souza W."/>
            <person name="Schenkman S."/>
            <person name="de Vasconcelos A.T."/>
        </authorList>
    </citation>
    <scope>NUCLEOTIDE SEQUENCE [LARGE SCALE GENOMIC DNA]</scope>
</reference>
<feature type="region of interest" description="Disordered" evidence="5">
    <location>
        <begin position="1"/>
        <end position="33"/>
    </location>
</feature>
<keyword evidence="9" id="KW-1185">Reference proteome</keyword>
<feature type="transmembrane region" description="Helical" evidence="6">
    <location>
        <begin position="315"/>
        <end position="340"/>
    </location>
</feature>